<dbReference type="eggNOG" id="ENOG502ZJTU">
    <property type="taxonomic scope" value="Bacteria"/>
</dbReference>
<evidence type="ECO:0000313" key="1">
    <source>
        <dbReference type="EMBL" id="AAQ60766.1"/>
    </source>
</evidence>
<protein>
    <submittedName>
        <fullName evidence="1">Uncharacterized protein</fullName>
    </submittedName>
</protein>
<evidence type="ECO:0000313" key="2">
    <source>
        <dbReference type="Proteomes" id="UP000001424"/>
    </source>
</evidence>
<dbReference type="HOGENOM" id="CLU_1599800_0_0_4"/>
<accession>Q7NTF8</accession>
<dbReference type="EMBL" id="AE016825">
    <property type="protein sequence ID" value="AAQ60766.1"/>
    <property type="molecule type" value="Genomic_DNA"/>
</dbReference>
<name>Q7NTF8_CHRVO</name>
<dbReference type="AlphaFoldDB" id="Q7NTF8"/>
<organism evidence="1 2">
    <name type="scientific">Chromobacterium violaceum (strain ATCC 12472 / DSM 30191 / JCM 1249 / CCUG 213 / NBRC 12614 / NCIMB 9131 / NCTC 9757 / MK)</name>
    <dbReference type="NCBI Taxonomy" id="243365"/>
    <lineage>
        <taxon>Bacteria</taxon>
        <taxon>Pseudomonadati</taxon>
        <taxon>Pseudomonadota</taxon>
        <taxon>Betaproteobacteria</taxon>
        <taxon>Neisseriales</taxon>
        <taxon>Chromobacteriaceae</taxon>
        <taxon>Chromobacterium</taxon>
    </lineage>
</organism>
<sequence>MAGTAAARYSLIQYRSTFPPTAYLAGTGCLLPVEIINGGFNMHALKLSQLLKYFTRNNQETASADFRLNIVCDKNVITTLRKRLFWEMHDLGLRASQVTIAPEGGDSHCKLSVVLNCPLQQRQILDDMALRLSQLPEIHRVHWGRRAQAARPQARGLFGPGRTRVA</sequence>
<keyword evidence="2" id="KW-1185">Reference proteome</keyword>
<dbReference type="KEGG" id="cvi:CV_3098"/>
<dbReference type="Proteomes" id="UP000001424">
    <property type="component" value="Chromosome"/>
</dbReference>
<proteinExistence type="predicted"/>
<dbReference type="Gene3D" id="3.30.70.260">
    <property type="match status" value="1"/>
</dbReference>
<reference evidence="1 2" key="1">
    <citation type="journal article" date="2003" name="Proc. Natl. Acad. Sci. U.S.A.">
        <title>The complete genome sequence of Chromobacterium violaceum reveals remarkable and exploitable bacterial adaptability.</title>
        <authorList>
            <person name="Vasconcelos A.T.R."/>
            <person name="de Almeida D.F."/>
            <person name="Almeida F.C."/>
            <person name="de Almeida L.G.P."/>
            <person name="de Almeida R."/>
            <person name="Goncalves J.A.A."/>
            <person name="Andrade E.M."/>
            <person name="Antonio R.V."/>
            <person name="Araripe J."/>
            <person name="de Araujo M.F.F."/>
            <person name="Filho S.A."/>
            <person name="Azevedo V."/>
            <person name="Batista A.J."/>
            <person name="Bataus L.A.M."/>
            <person name="Batista J.S."/>
            <person name="Belo A."/>
            <person name="vander Berg C."/>
            <person name="Blamey J."/>
            <person name="Bogo M."/>
            <person name="Bonato S."/>
            <person name="Bordignon J."/>
            <person name="Brito C.A."/>
            <person name="Brocchi M."/>
            <person name="Burity H.A."/>
            <person name="Camargo A.A."/>
            <person name="Cardoso D.D.P."/>
            <person name="Carneiro N.P."/>
            <person name="Carraro D.M."/>
            <person name="Carvalho C.M.B."/>
            <person name="Cascardo J.C.M."/>
            <person name="Cavada B.S."/>
            <person name="Chueire L.M.O."/>
            <person name="Pasa T.B.C."/>
            <person name="Duran N."/>
            <person name="Fagundes N."/>
            <person name="Falcao C.L."/>
            <person name="Fantinatti F."/>
            <person name="Farias I.P."/>
            <person name="Felipe M.S.S."/>
            <person name="Ferrari L.P."/>
            <person name="Ferro J.A."/>
            <person name="Ferro M.I.T."/>
            <person name="Franco G.R."/>
            <person name="Freitas N.S.A."/>
            <person name="Furlan L.R."/>
            <person name="Gazzinelli R.T."/>
            <person name="Gomes E.A."/>
            <person name="Goncalves P.R."/>
            <person name="Grangeiro T.B."/>
            <person name="Grattapaglia D."/>
            <person name="Grisard E.C."/>
            <person name="Guimaraes C.T."/>
            <person name="Hanna E.S."/>
            <person name="Hungria M."/>
            <person name="Jardim S.N."/>
            <person name="Laurino J."/>
            <person name="Leoi L.C.T."/>
            <person name="Fassarella L."/>
            <person name="Lima A."/>
            <person name="Loureiro M.F."/>
            <person name="Lyra M.C.P."/>
            <person name="Macedo M."/>
            <person name="Madeira H.M.F."/>
            <person name="Manfio G.P."/>
            <person name="Maranhao A.Q."/>
            <person name="Martins W.S."/>
            <person name="di Mauro S.M.Z."/>
            <person name="de Medeiros S.R.B."/>
            <person name="Meissner R.D.V."/>
            <person name="Menck C.F.M."/>
            <person name="Moreira M.A.M."/>
            <person name="Nascimento F.F."/>
            <person name="Nicolas M.F."/>
            <person name="Oliveira J.G."/>
            <person name="Oliveira S.C."/>
            <person name="Paixao R.F.C."/>
            <person name="Parente J.A."/>
            <person name="Pedrosa F.O."/>
            <person name="Pena S.J.D."/>
            <person name="Perreira J.O."/>
            <person name="Perreira M."/>
            <person name="Pinto L.S.R.C."/>
            <person name="Pinto L.S."/>
            <person name="Porto J.I.R."/>
            <person name="Potrich D.P."/>
            <person name="Neto C.E.R."/>
            <person name="Reis A.M.M."/>
            <person name="Rigo L.U."/>
            <person name="Rondinelli E."/>
            <person name="dos Santos E.B.P."/>
            <person name="Santos F.R."/>
            <person name="Schneider M.P.C."/>
            <person name="Seuanez H.N."/>
            <person name="Silva A.M.R."/>
            <person name="da Silva A.L.C."/>
            <person name="Silva D.W."/>
            <person name="Silva R."/>
            <person name="Simoes I.C."/>
            <person name="Simon D."/>
            <person name="Soares C.M.A."/>
            <person name="Soares R.B.A."/>
            <person name="Souza E.M."/>
            <person name="Souza K.R.L."/>
            <person name="Souza R.C."/>
            <person name="Steffens M.B.R."/>
            <person name="Steindel M."/>
            <person name="Teixeira S.R."/>
            <person name="Urmenyi T."/>
            <person name="Vettore A."/>
            <person name="Wassem R."/>
            <person name="Zaha A."/>
            <person name="Simpson A.J.G."/>
        </authorList>
    </citation>
    <scope>NUCLEOTIDE SEQUENCE [LARGE SCALE GENOMIC DNA]</scope>
    <source>
        <strain evidence="2">ATCC 12472 / DSM 30191 / JCM 1249 / NBRC 12614 / NCIMB 9131 / NCTC 9757</strain>
    </source>
</reference>
<gene>
    <name evidence="1" type="ordered locus">CV_3098</name>
</gene>